<dbReference type="FunFam" id="2.30.180.10:FF:000032">
    <property type="entry name" value="Fasciclin domain-containing protein, putative"/>
    <property type="match status" value="1"/>
</dbReference>
<name>A0A084AWZ2_STACB</name>
<organism evidence="3 4">
    <name type="scientific">Stachybotrys chartarum (strain CBS 109288 / IBT 7711)</name>
    <name type="common">Toxic black mold</name>
    <name type="synonym">Stilbospora chartarum</name>
    <dbReference type="NCBI Taxonomy" id="1280523"/>
    <lineage>
        <taxon>Eukaryota</taxon>
        <taxon>Fungi</taxon>
        <taxon>Dikarya</taxon>
        <taxon>Ascomycota</taxon>
        <taxon>Pezizomycotina</taxon>
        <taxon>Sordariomycetes</taxon>
        <taxon>Hypocreomycetidae</taxon>
        <taxon>Hypocreales</taxon>
        <taxon>Stachybotryaceae</taxon>
        <taxon>Stachybotrys</taxon>
    </lineage>
</organism>
<feature type="domain" description="FAS1" evidence="2">
    <location>
        <begin position="15"/>
        <end position="166"/>
    </location>
</feature>
<dbReference type="SMART" id="SM00554">
    <property type="entry name" value="FAS1"/>
    <property type="match status" value="2"/>
</dbReference>
<dbReference type="HOGENOM" id="CLU_031281_2_3_1"/>
<dbReference type="InterPro" id="IPR036378">
    <property type="entry name" value="FAS1_dom_sf"/>
</dbReference>
<evidence type="ECO:0000256" key="1">
    <source>
        <dbReference type="SAM" id="SignalP"/>
    </source>
</evidence>
<keyword evidence="4" id="KW-1185">Reference proteome</keyword>
<proteinExistence type="predicted"/>
<accession>A0A084AWZ2</accession>
<feature type="chain" id="PRO_5011955079" description="FAS1 domain-containing protein" evidence="1">
    <location>
        <begin position="16"/>
        <end position="376"/>
    </location>
</feature>
<dbReference type="Pfam" id="PF02469">
    <property type="entry name" value="Fasciclin"/>
    <property type="match status" value="2"/>
</dbReference>
<dbReference type="InterPro" id="IPR000782">
    <property type="entry name" value="FAS1_domain"/>
</dbReference>
<sequence length="376" mass="37866">MLFFPILALAASASAQSLTEVLAANQDVLSSLGSLVGMVDGLAQNLATMTNITILAPSNSAITNFVSANPRIAGDTTAIAQLLTYHVVSGVLPSSSITETPAFASTMLGGAADPAMPQMATAGLRVEFVMANGTAMVRSGFKQSSRVTQADIRFDGGLVHVVDKVLTVPETPSATATNTGLTALAGALTAANLVAAVDSMAQLTVFAPSNAAFRSVGSAVQGASPQDLANVLTYHAVESVHFSSSIAMATMNGQSVQMRSLGGGILTVSMSDGAVFVNSARVIIPDIITTNGVVHVIDNVLNPAMADLQPNPSSPTQSPAFPGATPASSVPFTSGVSPTATLVPVGAEQVLAGASFNMLPVGVMLGSLAMGVLLLA</sequence>
<keyword evidence="1" id="KW-0732">Signal</keyword>
<dbReference type="AlphaFoldDB" id="A0A084AWZ2"/>
<gene>
    <name evidence="3" type="ORF">S7711_08605</name>
</gene>
<dbReference type="Proteomes" id="UP000028045">
    <property type="component" value="Unassembled WGS sequence"/>
</dbReference>
<dbReference type="PANTHER" id="PTHR10900:SF77">
    <property type="entry name" value="FI19380P1"/>
    <property type="match status" value="1"/>
</dbReference>
<dbReference type="GO" id="GO:0016236">
    <property type="term" value="P:macroautophagy"/>
    <property type="evidence" value="ECO:0007669"/>
    <property type="project" value="TreeGrafter"/>
</dbReference>
<dbReference type="PROSITE" id="PS50213">
    <property type="entry name" value="FAS1"/>
    <property type="match status" value="2"/>
</dbReference>
<evidence type="ECO:0000313" key="4">
    <source>
        <dbReference type="Proteomes" id="UP000028045"/>
    </source>
</evidence>
<dbReference type="SUPFAM" id="SSF82153">
    <property type="entry name" value="FAS1 domain"/>
    <property type="match status" value="2"/>
</dbReference>
<dbReference type="GO" id="GO:0000329">
    <property type="term" value="C:fungal-type vacuole membrane"/>
    <property type="evidence" value="ECO:0007669"/>
    <property type="project" value="TreeGrafter"/>
</dbReference>
<protein>
    <recommendedName>
        <fullName evidence="2">FAS1 domain-containing protein</fullName>
    </recommendedName>
</protein>
<dbReference type="EMBL" id="KL648512">
    <property type="protein sequence ID" value="KEY69821.1"/>
    <property type="molecule type" value="Genomic_DNA"/>
</dbReference>
<evidence type="ECO:0000259" key="2">
    <source>
        <dbReference type="PROSITE" id="PS50213"/>
    </source>
</evidence>
<dbReference type="PANTHER" id="PTHR10900">
    <property type="entry name" value="PERIOSTIN-RELATED"/>
    <property type="match status" value="1"/>
</dbReference>
<feature type="signal peptide" evidence="1">
    <location>
        <begin position="1"/>
        <end position="15"/>
    </location>
</feature>
<feature type="domain" description="FAS1" evidence="2">
    <location>
        <begin position="168"/>
        <end position="301"/>
    </location>
</feature>
<dbReference type="Gene3D" id="2.30.180.10">
    <property type="entry name" value="FAS1 domain"/>
    <property type="match status" value="2"/>
</dbReference>
<reference evidence="3 4" key="1">
    <citation type="journal article" date="2014" name="BMC Genomics">
        <title>Comparative genome sequencing reveals chemotype-specific gene clusters in the toxigenic black mold Stachybotrys.</title>
        <authorList>
            <person name="Semeiks J."/>
            <person name="Borek D."/>
            <person name="Otwinowski Z."/>
            <person name="Grishin N.V."/>
        </authorList>
    </citation>
    <scope>NUCLEOTIDE SEQUENCE [LARGE SCALE GENOMIC DNA]</scope>
    <source>
        <strain evidence="4">CBS 109288 / IBT 7711</strain>
    </source>
</reference>
<evidence type="ECO:0000313" key="3">
    <source>
        <dbReference type="EMBL" id="KEY69821.1"/>
    </source>
</evidence>
<dbReference type="InterPro" id="IPR050904">
    <property type="entry name" value="Adhesion/Biosynth-related"/>
</dbReference>
<dbReference type="OrthoDB" id="286301at2759"/>